<dbReference type="RefSeq" id="WP_103922602.1">
    <property type="nucleotide sequence ID" value="NZ_FMSV02000558.1"/>
</dbReference>
<dbReference type="GO" id="GO:0020037">
    <property type="term" value="F:heme binding"/>
    <property type="evidence" value="ECO:0007669"/>
    <property type="project" value="InterPro"/>
</dbReference>
<keyword evidence="1" id="KW-0813">Transport</keyword>
<evidence type="ECO:0000313" key="9">
    <source>
        <dbReference type="EMBL" id="SEH09246.1"/>
    </source>
</evidence>
<evidence type="ECO:0000256" key="1">
    <source>
        <dbReference type="ARBA" id="ARBA00022448"/>
    </source>
</evidence>
<feature type="signal peptide" evidence="6">
    <location>
        <begin position="1"/>
        <end position="21"/>
    </location>
</feature>
<dbReference type="Gene3D" id="2.60.40.1190">
    <property type="match status" value="1"/>
</dbReference>
<evidence type="ECO:0000259" key="7">
    <source>
        <dbReference type="SMART" id="SM00887"/>
    </source>
</evidence>
<proteinExistence type="predicted"/>
<name>A0A1H6FJK3_9GAMM</name>
<evidence type="ECO:0000313" key="8">
    <source>
        <dbReference type="EMBL" id="SEH09117.1"/>
    </source>
</evidence>
<dbReference type="EMBL" id="FMSV02000559">
    <property type="protein sequence ID" value="SEH09246.1"/>
    <property type="molecule type" value="Genomic_DNA"/>
</dbReference>
<dbReference type="SMART" id="SM00887">
    <property type="entry name" value="EB_dh"/>
    <property type="match status" value="1"/>
</dbReference>
<keyword evidence="5" id="KW-0408">Iron</keyword>
<feature type="domain" description="Cytochrome c-552/DMSO reductase-like haem-binding" evidence="7">
    <location>
        <begin position="39"/>
        <end position="273"/>
    </location>
</feature>
<dbReference type="EMBL" id="FMSV02000558">
    <property type="protein sequence ID" value="SEH09117.1"/>
    <property type="molecule type" value="Genomic_DNA"/>
</dbReference>
<sequence length="286" mass="32745">MKYPLTFLICLSAYVMRTASALTISIPELTSQPIVDGMDDDWSKVAAVNIPLHKTKADGISNVPQVQLKAGIYGDQVFFYMVWDDDSHDIMHKPFVWDNNQQKYITGPQREDRLALQFEMTGNYTTDWFSGQSFTADMWHWKAFRSNATGNANDKMTIISRQKLLRTYKGMAADGEPLYIQRPMDAGDKPYKTKRYRKKQQALMPKYIINEQAKGSMMDVKAKGIWKNGKWHLELSRKLNTGHDDDVVFVPGKAVKGGIAVFNHSESDDHMISDTLIFQFQNKQTE</sequence>
<evidence type="ECO:0000256" key="2">
    <source>
        <dbReference type="ARBA" id="ARBA00022617"/>
    </source>
</evidence>
<feature type="chain" id="PRO_5015065458" evidence="6">
    <location>
        <begin position="22"/>
        <end position="286"/>
    </location>
</feature>
<dbReference type="Proteomes" id="UP000236724">
    <property type="component" value="Unassembled WGS sequence"/>
</dbReference>
<evidence type="ECO:0000256" key="4">
    <source>
        <dbReference type="ARBA" id="ARBA00022982"/>
    </source>
</evidence>
<keyword evidence="6" id="KW-0732">Signal</keyword>
<evidence type="ECO:0000256" key="5">
    <source>
        <dbReference type="ARBA" id="ARBA00023004"/>
    </source>
</evidence>
<reference evidence="9 10" key="1">
    <citation type="submission" date="2016-10" db="EMBL/GenBank/DDBJ databases">
        <authorList>
            <person name="de Groot N.N."/>
        </authorList>
    </citation>
    <scope>NUCLEOTIDE SEQUENCE [LARGE SCALE GENOMIC DNA]</scope>
    <source>
        <strain evidence="9">MBHS1</strain>
    </source>
</reference>
<protein>
    <submittedName>
        <fullName evidence="9">Ethylbenzene dehydrogenase</fullName>
    </submittedName>
</protein>
<gene>
    <name evidence="8" type="ORF">MBHS_05011</name>
    <name evidence="9" type="ORF">MBHS_05140</name>
</gene>
<evidence type="ECO:0000256" key="3">
    <source>
        <dbReference type="ARBA" id="ARBA00022723"/>
    </source>
</evidence>
<keyword evidence="2" id="KW-0349">Heme</keyword>
<accession>A0A1H6FJK3</accession>
<dbReference type="OrthoDB" id="5337932at2"/>
<evidence type="ECO:0000256" key="6">
    <source>
        <dbReference type="SAM" id="SignalP"/>
    </source>
</evidence>
<dbReference type="Pfam" id="PF09459">
    <property type="entry name" value="EB_dh"/>
    <property type="match status" value="1"/>
</dbReference>
<dbReference type="InterPro" id="IPR019020">
    <property type="entry name" value="Cyt-c552/DMSO_Rdtase_haem-bd"/>
</dbReference>
<dbReference type="GO" id="GO:0046872">
    <property type="term" value="F:metal ion binding"/>
    <property type="evidence" value="ECO:0007669"/>
    <property type="project" value="UniProtKB-KW"/>
</dbReference>
<keyword evidence="3" id="KW-0479">Metal-binding</keyword>
<organism evidence="9 10">
    <name type="scientific">Candidatus Venteria ishoeyi</name>
    <dbReference type="NCBI Taxonomy" id="1899563"/>
    <lineage>
        <taxon>Bacteria</taxon>
        <taxon>Pseudomonadati</taxon>
        <taxon>Pseudomonadota</taxon>
        <taxon>Gammaproteobacteria</taxon>
        <taxon>Thiotrichales</taxon>
        <taxon>Thiotrichaceae</taxon>
        <taxon>Venteria</taxon>
    </lineage>
</organism>
<keyword evidence="10" id="KW-1185">Reference proteome</keyword>
<dbReference type="AlphaFoldDB" id="A0A1H6FJK3"/>
<evidence type="ECO:0000313" key="10">
    <source>
        <dbReference type="Proteomes" id="UP000236724"/>
    </source>
</evidence>
<keyword evidence="4" id="KW-0249">Electron transport</keyword>